<evidence type="ECO:0000256" key="1">
    <source>
        <dbReference type="ARBA" id="ARBA00038376"/>
    </source>
</evidence>
<proteinExistence type="inferred from homology"/>
<gene>
    <name evidence="3" type="ORF">CHGG_09796</name>
</gene>
<evidence type="ECO:0000313" key="3">
    <source>
        <dbReference type="EMBL" id="EAQ83392.1"/>
    </source>
</evidence>
<name>Q2GQF8_CHAGB</name>
<keyword evidence="4" id="KW-1185">Reference proteome</keyword>
<dbReference type="OrthoDB" id="10254604at2759"/>
<dbReference type="GeneID" id="4396530"/>
<organism evidence="3 4">
    <name type="scientific">Chaetomium globosum (strain ATCC 6205 / CBS 148.51 / DSM 1962 / NBRC 6347 / NRRL 1970)</name>
    <name type="common">Soil fungus</name>
    <dbReference type="NCBI Taxonomy" id="306901"/>
    <lineage>
        <taxon>Eukaryota</taxon>
        <taxon>Fungi</taxon>
        <taxon>Dikarya</taxon>
        <taxon>Ascomycota</taxon>
        <taxon>Pezizomycotina</taxon>
        <taxon>Sordariomycetes</taxon>
        <taxon>Sordariomycetidae</taxon>
        <taxon>Sordariales</taxon>
        <taxon>Chaetomiaceae</taxon>
        <taxon>Chaetomium</taxon>
    </lineage>
</organism>
<dbReference type="PANTHER" id="PTHR15020">
    <property type="entry name" value="FLAVIN REDUCTASE-RELATED"/>
    <property type="match status" value="1"/>
</dbReference>
<feature type="domain" description="NAD(P)-binding" evidence="2">
    <location>
        <begin position="12"/>
        <end position="227"/>
    </location>
</feature>
<dbReference type="InterPro" id="IPR036291">
    <property type="entry name" value="NAD(P)-bd_dom_sf"/>
</dbReference>
<dbReference type="eggNOG" id="KOG1203">
    <property type="taxonomic scope" value="Eukaryota"/>
</dbReference>
<dbReference type="STRING" id="306901.Q2GQF8"/>
<evidence type="ECO:0000313" key="4">
    <source>
        <dbReference type="Proteomes" id="UP000001056"/>
    </source>
</evidence>
<dbReference type="SUPFAM" id="SSF51735">
    <property type="entry name" value="NAD(P)-binding Rossmann-fold domains"/>
    <property type="match status" value="1"/>
</dbReference>
<dbReference type="AlphaFoldDB" id="Q2GQF8"/>
<dbReference type="EMBL" id="CH408035">
    <property type="protein sequence ID" value="EAQ83392.1"/>
    <property type="molecule type" value="Genomic_DNA"/>
</dbReference>
<evidence type="ECO:0000259" key="2">
    <source>
        <dbReference type="Pfam" id="PF13460"/>
    </source>
</evidence>
<protein>
    <recommendedName>
        <fullName evidence="2">NAD(P)-binding domain-containing protein</fullName>
    </recommendedName>
</protein>
<dbReference type="PANTHER" id="PTHR15020:SF50">
    <property type="entry name" value="UPF0659 PROTEIN YMR090W"/>
    <property type="match status" value="1"/>
</dbReference>
<dbReference type="InParanoid" id="Q2GQF8"/>
<dbReference type="RefSeq" id="XP_001227723.1">
    <property type="nucleotide sequence ID" value="XM_001227722.1"/>
</dbReference>
<dbReference type="OMA" id="DYVAWSA"/>
<dbReference type="InterPro" id="IPR016040">
    <property type="entry name" value="NAD(P)-bd_dom"/>
</dbReference>
<dbReference type="HOGENOM" id="CLU_025711_1_0_1"/>
<dbReference type="FunCoup" id="Q2GQF8">
    <property type="interactions" value="593"/>
</dbReference>
<dbReference type="VEuPathDB" id="FungiDB:CHGG_09796"/>
<accession>Q2GQF8</accession>
<sequence length="271" mass="29126">MPPAPHHVLLLGGHGKIAQLLTPLLLRRGWDVTSVIRAPEQVATIEGLANANRGDRDDDAPKGKLNVLVRSLEEVKSEGEAGEVVREVGADFVVWSAGAGGKGGPDRTYAIDRDAATHFIHASAATPQVTRFLMVSFLASRRARPAWWSDDAWAAAQHVNNQILPHYYRAKLAADEALYLAAKNRPGFAAINLRPGTLTLEPAGPVELGKTTHSRGDVSRETVARVADLLLASEGVGNTWLDLVDGEEDAEKAVERVVREGVNAAEGEDIF</sequence>
<dbReference type="Gene3D" id="3.40.50.720">
    <property type="entry name" value="NAD(P)-binding Rossmann-like Domain"/>
    <property type="match status" value="1"/>
</dbReference>
<reference evidence="4" key="1">
    <citation type="journal article" date="2015" name="Genome Announc.">
        <title>Draft genome sequence of the cellulolytic fungus Chaetomium globosum.</title>
        <authorList>
            <person name="Cuomo C.A."/>
            <person name="Untereiner W.A."/>
            <person name="Ma L.-J."/>
            <person name="Grabherr M."/>
            <person name="Birren B.W."/>
        </authorList>
    </citation>
    <scope>NUCLEOTIDE SEQUENCE [LARGE SCALE GENOMIC DNA]</scope>
    <source>
        <strain evidence="4">ATCC 6205 / CBS 148.51 / DSM 1962 / NBRC 6347 / NRRL 1970</strain>
    </source>
</reference>
<comment type="similarity">
    <text evidence="1">Belongs to the avfA family.</text>
</comment>
<dbReference type="Pfam" id="PF13460">
    <property type="entry name" value="NAD_binding_10"/>
    <property type="match status" value="1"/>
</dbReference>
<dbReference type="Proteomes" id="UP000001056">
    <property type="component" value="Unassembled WGS sequence"/>
</dbReference>